<dbReference type="HOGENOM" id="CLU_130347_0_0_6"/>
<sequence length="173" mass="19959">MFKNLFRKEKPRVFLGNLAVVPRTGIKKHFDQWGAFESTDLDSSLSMNLKSIFSLPLASEVDSPRKTDLVIDVVVTKFQAGEALGCTAGDFGFPVMWRPKVSVSSRLYYLVSGATKSTFSQTEKMSLTQYLNRIFSWRAFWRFRPIFDSKDLEYLLYQACNKLLLKIKQKYDL</sequence>
<accession>A0A0C5VKP6</accession>
<dbReference type="RefSeq" id="WP_044617309.1">
    <property type="nucleotide sequence ID" value="NZ_CP007142.1"/>
</dbReference>
<keyword evidence="2" id="KW-1185">Reference proteome</keyword>
<dbReference type="EMBL" id="CP007142">
    <property type="protein sequence ID" value="AJQ94866.1"/>
    <property type="molecule type" value="Genomic_DNA"/>
</dbReference>
<evidence type="ECO:0000313" key="1">
    <source>
        <dbReference type="EMBL" id="AJQ94866.1"/>
    </source>
</evidence>
<name>A0A0C5VKP6_9GAMM</name>
<reference evidence="1 2" key="1">
    <citation type="submission" date="2014-01" db="EMBL/GenBank/DDBJ databases">
        <title>Full genme sequencing of cellulolytic bacterium Gynuella sunshinyii YC6258T gen. nov., sp. nov.</title>
        <authorList>
            <person name="Khan H."/>
            <person name="Chung E.J."/>
            <person name="Chung Y.R."/>
        </authorList>
    </citation>
    <scope>NUCLEOTIDE SEQUENCE [LARGE SCALE GENOMIC DNA]</scope>
    <source>
        <strain evidence="1 2">YC6258</strain>
    </source>
</reference>
<organism evidence="1 2">
    <name type="scientific">Gynuella sunshinyii YC6258</name>
    <dbReference type="NCBI Taxonomy" id="1445510"/>
    <lineage>
        <taxon>Bacteria</taxon>
        <taxon>Pseudomonadati</taxon>
        <taxon>Pseudomonadota</taxon>
        <taxon>Gammaproteobacteria</taxon>
        <taxon>Oceanospirillales</taxon>
        <taxon>Saccharospirillaceae</taxon>
        <taxon>Gynuella</taxon>
    </lineage>
</organism>
<dbReference type="Proteomes" id="UP000032266">
    <property type="component" value="Chromosome"/>
</dbReference>
<gene>
    <name evidence="1" type="ORF">YC6258_02828</name>
</gene>
<evidence type="ECO:0000313" key="2">
    <source>
        <dbReference type="Proteomes" id="UP000032266"/>
    </source>
</evidence>
<dbReference type="AlphaFoldDB" id="A0A0C5VKP6"/>
<proteinExistence type="predicted"/>
<protein>
    <submittedName>
        <fullName evidence="1">Uncharacterized protein</fullName>
    </submittedName>
</protein>
<dbReference type="STRING" id="1445510.YC6258_02828"/>
<dbReference type="KEGG" id="gsn:YC6258_02828"/>
<dbReference type="OrthoDB" id="6194402at2"/>